<evidence type="ECO:0000313" key="1">
    <source>
        <dbReference type="EnsemblPlants" id="PGSC0003DMT400047492"/>
    </source>
</evidence>
<dbReference type="PANTHER" id="PTHR31973">
    <property type="entry name" value="POLYPROTEIN, PUTATIVE-RELATED"/>
    <property type="match status" value="1"/>
</dbReference>
<dbReference type="InParanoid" id="M1BKV0"/>
<dbReference type="PaxDb" id="4113-PGSC0003DMT400047492"/>
<keyword evidence="2" id="KW-1185">Reference proteome</keyword>
<dbReference type="Gramene" id="PGSC0003DMT400047492">
    <property type="protein sequence ID" value="PGSC0003DMT400047492"/>
    <property type="gene ID" value="PGSC0003DMG400018455"/>
</dbReference>
<reference evidence="2" key="1">
    <citation type="journal article" date="2011" name="Nature">
        <title>Genome sequence and analysis of the tuber crop potato.</title>
        <authorList>
            <consortium name="The Potato Genome Sequencing Consortium"/>
        </authorList>
    </citation>
    <scope>NUCLEOTIDE SEQUENCE [LARGE SCALE GENOMIC DNA]</scope>
    <source>
        <strain evidence="2">cv. DM1-3 516 R44</strain>
    </source>
</reference>
<dbReference type="OMA" id="KEYARDC"/>
<protein>
    <submittedName>
        <fullName evidence="1">Transposon protein</fullName>
    </submittedName>
</protein>
<proteinExistence type="predicted"/>
<dbReference type="EnsemblPlants" id="PGSC0003DMT400047492">
    <property type="protein sequence ID" value="PGSC0003DMT400047492"/>
    <property type="gene ID" value="PGSC0003DMG400018455"/>
</dbReference>
<reference evidence="1" key="2">
    <citation type="submission" date="2015-06" db="UniProtKB">
        <authorList>
            <consortium name="EnsemblPlants"/>
        </authorList>
    </citation>
    <scope>IDENTIFICATION</scope>
    <source>
        <strain evidence="1">DM1-3 516 R44</strain>
    </source>
</reference>
<sequence>MDKLNKLGNKKICEDLLHYEKKTWCKAYFKEHAKCDIVENNMCETFNSWILAARHKSIITMLEEIRHKIIDRNVEMRKFVDTWISDISHMASLVLEENKEYARDCQVRFNG</sequence>
<dbReference type="AlphaFoldDB" id="M1BKV0"/>
<name>M1BKV0_SOLTU</name>
<accession>M1BKV0</accession>
<organism evidence="1 2">
    <name type="scientific">Solanum tuberosum</name>
    <name type="common">Potato</name>
    <dbReference type="NCBI Taxonomy" id="4113"/>
    <lineage>
        <taxon>Eukaryota</taxon>
        <taxon>Viridiplantae</taxon>
        <taxon>Streptophyta</taxon>
        <taxon>Embryophyta</taxon>
        <taxon>Tracheophyta</taxon>
        <taxon>Spermatophyta</taxon>
        <taxon>Magnoliopsida</taxon>
        <taxon>eudicotyledons</taxon>
        <taxon>Gunneridae</taxon>
        <taxon>Pentapetalae</taxon>
        <taxon>asterids</taxon>
        <taxon>lamiids</taxon>
        <taxon>Solanales</taxon>
        <taxon>Solanaceae</taxon>
        <taxon>Solanoideae</taxon>
        <taxon>Solaneae</taxon>
        <taxon>Solanum</taxon>
    </lineage>
</organism>
<evidence type="ECO:0000313" key="2">
    <source>
        <dbReference type="Proteomes" id="UP000011115"/>
    </source>
</evidence>
<dbReference type="Proteomes" id="UP000011115">
    <property type="component" value="Unassembled WGS sequence"/>
</dbReference>
<dbReference type="eggNOG" id="ENOG502QU1T">
    <property type="taxonomic scope" value="Eukaryota"/>
</dbReference>
<dbReference type="PANTHER" id="PTHR31973:SF197">
    <property type="entry name" value="SWIM-TYPE DOMAIN-CONTAINING PROTEIN"/>
    <property type="match status" value="1"/>
</dbReference>
<dbReference type="HOGENOM" id="CLU_2162903_0_0_1"/>